<evidence type="ECO:0008006" key="4">
    <source>
        <dbReference type="Google" id="ProtNLM"/>
    </source>
</evidence>
<evidence type="ECO:0000313" key="3">
    <source>
        <dbReference type="Proteomes" id="UP001519460"/>
    </source>
</evidence>
<comment type="caution">
    <text evidence="2">The sequence shown here is derived from an EMBL/GenBank/DDBJ whole genome shotgun (WGS) entry which is preliminary data.</text>
</comment>
<evidence type="ECO:0000313" key="2">
    <source>
        <dbReference type="EMBL" id="KAK7494361.1"/>
    </source>
</evidence>
<feature type="chain" id="PRO_5044827091" description="Secreted protein" evidence="1">
    <location>
        <begin position="16"/>
        <end position="96"/>
    </location>
</feature>
<gene>
    <name evidence="2" type="ORF">BaRGS_00014464</name>
</gene>
<dbReference type="AlphaFoldDB" id="A0ABD0L540"/>
<name>A0ABD0L540_9CAEN</name>
<reference evidence="2 3" key="1">
    <citation type="journal article" date="2023" name="Sci. Data">
        <title>Genome assembly of the Korean intertidal mud-creeper Batillaria attramentaria.</title>
        <authorList>
            <person name="Patra A.K."/>
            <person name="Ho P.T."/>
            <person name="Jun S."/>
            <person name="Lee S.J."/>
            <person name="Kim Y."/>
            <person name="Won Y.J."/>
        </authorList>
    </citation>
    <scope>NUCLEOTIDE SEQUENCE [LARGE SCALE GENOMIC DNA]</scope>
    <source>
        <strain evidence="2">Wonlab-2016</strain>
    </source>
</reference>
<keyword evidence="1" id="KW-0732">Signal</keyword>
<sequence length="96" mass="10858">MHTFILLTASLAARARQFGCQSIIHGDDNPPSLMFVHYHTAWRSYPATDHSHAPVHNAVRDQSGMSRLRWVTLTEKGRCNHTSSLLAFKPDLPQIH</sequence>
<dbReference type="Proteomes" id="UP001519460">
    <property type="component" value="Unassembled WGS sequence"/>
</dbReference>
<accession>A0ABD0L540</accession>
<organism evidence="2 3">
    <name type="scientific">Batillaria attramentaria</name>
    <dbReference type="NCBI Taxonomy" id="370345"/>
    <lineage>
        <taxon>Eukaryota</taxon>
        <taxon>Metazoa</taxon>
        <taxon>Spiralia</taxon>
        <taxon>Lophotrochozoa</taxon>
        <taxon>Mollusca</taxon>
        <taxon>Gastropoda</taxon>
        <taxon>Caenogastropoda</taxon>
        <taxon>Sorbeoconcha</taxon>
        <taxon>Cerithioidea</taxon>
        <taxon>Batillariidae</taxon>
        <taxon>Batillaria</taxon>
    </lineage>
</organism>
<feature type="signal peptide" evidence="1">
    <location>
        <begin position="1"/>
        <end position="15"/>
    </location>
</feature>
<protein>
    <recommendedName>
        <fullName evidence="4">Secreted protein</fullName>
    </recommendedName>
</protein>
<proteinExistence type="predicted"/>
<evidence type="ECO:0000256" key="1">
    <source>
        <dbReference type="SAM" id="SignalP"/>
    </source>
</evidence>
<keyword evidence="3" id="KW-1185">Reference proteome</keyword>
<dbReference type="EMBL" id="JACVVK020000084">
    <property type="protein sequence ID" value="KAK7494361.1"/>
    <property type="molecule type" value="Genomic_DNA"/>
</dbReference>